<comment type="caution">
    <text evidence="2">The sequence shown here is derived from an EMBL/GenBank/DDBJ whole genome shotgun (WGS) entry which is preliminary data.</text>
</comment>
<feature type="domain" description="Beta-lactamase-related" evidence="1">
    <location>
        <begin position="44"/>
        <end position="268"/>
    </location>
</feature>
<dbReference type="EMBL" id="JAINVV010000011">
    <property type="protein sequence ID" value="MBY8825125.1"/>
    <property type="molecule type" value="Genomic_DNA"/>
</dbReference>
<dbReference type="SUPFAM" id="SSF56601">
    <property type="entry name" value="beta-lactamase/transpeptidase-like"/>
    <property type="match status" value="1"/>
</dbReference>
<dbReference type="Gene3D" id="3.40.710.10">
    <property type="entry name" value="DD-peptidase/beta-lactamase superfamily"/>
    <property type="match status" value="1"/>
</dbReference>
<dbReference type="PANTHER" id="PTHR43283">
    <property type="entry name" value="BETA-LACTAMASE-RELATED"/>
    <property type="match status" value="1"/>
</dbReference>
<dbReference type="InterPro" id="IPR050789">
    <property type="entry name" value="Diverse_Enzym_Activities"/>
</dbReference>
<dbReference type="Pfam" id="PF00144">
    <property type="entry name" value="Beta-lactamase"/>
    <property type="match status" value="1"/>
</dbReference>
<keyword evidence="3" id="KW-1185">Reference proteome</keyword>
<name>A0ABS7PUU1_9SPHN</name>
<gene>
    <name evidence="2" type="ORF">K7G82_22680</name>
</gene>
<sequence>MIKRGLYPITAIGIGLLSPAIAPAQTAPERIARLDAVFARWSGAASPGCAVSVMQDGETRAERVYGAADLDLGVEARIDSIYEAGSASKQFTAAAILLLARDGKLRLDDDVRAYLPELPDYGARITIRHMLHHVSGLRDWGGVSVIGGWPRNSRASTNADVLDILARQTAPNFAPGSHYLYSNSNYNLLAIVVERASGETLAAFAKARIFAPLGMDDTRWRDDHATVVPRRAHAYNREGKAYVVAQTIEDAYGNAGLLTTVRDLQRWNAALDAVGWVPASPARWKAASP</sequence>
<organism evidence="2 3">
    <name type="scientific">Sphingomonas colocasiae</name>
    <dbReference type="NCBI Taxonomy" id="1848973"/>
    <lineage>
        <taxon>Bacteria</taxon>
        <taxon>Pseudomonadati</taxon>
        <taxon>Pseudomonadota</taxon>
        <taxon>Alphaproteobacteria</taxon>
        <taxon>Sphingomonadales</taxon>
        <taxon>Sphingomonadaceae</taxon>
        <taxon>Sphingomonas</taxon>
    </lineage>
</organism>
<proteinExistence type="predicted"/>
<evidence type="ECO:0000313" key="2">
    <source>
        <dbReference type="EMBL" id="MBY8825125.1"/>
    </source>
</evidence>
<accession>A0ABS7PUU1</accession>
<evidence type="ECO:0000259" key="1">
    <source>
        <dbReference type="Pfam" id="PF00144"/>
    </source>
</evidence>
<dbReference type="PANTHER" id="PTHR43283:SF18">
    <property type="match status" value="1"/>
</dbReference>
<reference evidence="2 3" key="1">
    <citation type="submission" date="2021-08" db="EMBL/GenBank/DDBJ databases">
        <authorList>
            <person name="Tuo L."/>
        </authorList>
    </citation>
    <scope>NUCLEOTIDE SEQUENCE [LARGE SCALE GENOMIC DNA]</scope>
    <source>
        <strain evidence="2 3">JCM 31229</strain>
    </source>
</reference>
<dbReference type="InterPro" id="IPR001466">
    <property type="entry name" value="Beta-lactam-related"/>
</dbReference>
<dbReference type="InterPro" id="IPR012338">
    <property type="entry name" value="Beta-lactam/transpept-like"/>
</dbReference>
<dbReference type="RefSeq" id="WP_222992227.1">
    <property type="nucleotide sequence ID" value="NZ_JAINVV010000011.1"/>
</dbReference>
<dbReference type="Proteomes" id="UP000706039">
    <property type="component" value="Unassembled WGS sequence"/>
</dbReference>
<protein>
    <submittedName>
        <fullName evidence="2">Beta-lactamase family protein</fullName>
    </submittedName>
</protein>
<evidence type="ECO:0000313" key="3">
    <source>
        <dbReference type="Proteomes" id="UP000706039"/>
    </source>
</evidence>